<evidence type="ECO:0008006" key="3">
    <source>
        <dbReference type="Google" id="ProtNLM"/>
    </source>
</evidence>
<dbReference type="Proteomes" id="UP000298030">
    <property type="component" value="Unassembled WGS sequence"/>
</dbReference>
<proteinExistence type="predicted"/>
<evidence type="ECO:0000313" key="1">
    <source>
        <dbReference type="EMBL" id="TEB37746.1"/>
    </source>
</evidence>
<dbReference type="EMBL" id="QPFP01000003">
    <property type="protein sequence ID" value="TEB37746.1"/>
    <property type="molecule type" value="Genomic_DNA"/>
</dbReference>
<organism evidence="1 2">
    <name type="scientific">Coprinellus micaceus</name>
    <name type="common">Glistening ink-cap mushroom</name>
    <name type="synonym">Coprinus micaceus</name>
    <dbReference type="NCBI Taxonomy" id="71717"/>
    <lineage>
        <taxon>Eukaryota</taxon>
        <taxon>Fungi</taxon>
        <taxon>Dikarya</taxon>
        <taxon>Basidiomycota</taxon>
        <taxon>Agaricomycotina</taxon>
        <taxon>Agaricomycetes</taxon>
        <taxon>Agaricomycetidae</taxon>
        <taxon>Agaricales</taxon>
        <taxon>Agaricineae</taxon>
        <taxon>Psathyrellaceae</taxon>
        <taxon>Coprinellus</taxon>
    </lineage>
</organism>
<dbReference type="OrthoDB" id="3057577at2759"/>
<accession>A0A4Y7TU94</accession>
<dbReference type="STRING" id="71717.A0A4Y7TU94"/>
<sequence>MEDTKCPVDDCHLTVDLILKSSDGVLIGAHKANLENYSDGFPPADTTSDLTEPVDLPEDSITLDILMQFTHKHAYPDIYPLRALELFSVADAAEKYMVHSAMAVANVCVRSKIADFPSRALAYATKYNYTTIVDLAAPLTIAFELEPMRATLSDPRALSAWVQYKMTYLERLTNILNRAPPTASMDPPGWARAPNECQNWAQYASQVQSLIPAPVLTFLSSNTGDSAEALFRGHTLACMRPECNCHLRANEWKGDIIGLLKHTPALSTFLGR</sequence>
<protein>
    <recommendedName>
        <fullName evidence="3">BTB domain-containing protein</fullName>
    </recommendedName>
</protein>
<reference evidence="1 2" key="1">
    <citation type="journal article" date="2019" name="Nat. Ecol. Evol.">
        <title>Megaphylogeny resolves global patterns of mushroom evolution.</title>
        <authorList>
            <person name="Varga T."/>
            <person name="Krizsan K."/>
            <person name="Foldi C."/>
            <person name="Dima B."/>
            <person name="Sanchez-Garcia M."/>
            <person name="Sanchez-Ramirez S."/>
            <person name="Szollosi G.J."/>
            <person name="Szarkandi J.G."/>
            <person name="Papp V."/>
            <person name="Albert L."/>
            <person name="Andreopoulos W."/>
            <person name="Angelini C."/>
            <person name="Antonin V."/>
            <person name="Barry K.W."/>
            <person name="Bougher N.L."/>
            <person name="Buchanan P."/>
            <person name="Buyck B."/>
            <person name="Bense V."/>
            <person name="Catcheside P."/>
            <person name="Chovatia M."/>
            <person name="Cooper J."/>
            <person name="Damon W."/>
            <person name="Desjardin D."/>
            <person name="Finy P."/>
            <person name="Geml J."/>
            <person name="Haridas S."/>
            <person name="Hughes K."/>
            <person name="Justo A."/>
            <person name="Karasinski D."/>
            <person name="Kautmanova I."/>
            <person name="Kiss B."/>
            <person name="Kocsube S."/>
            <person name="Kotiranta H."/>
            <person name="LaButti K.M."/>
            <person name="Lechner B.E."/>
            <person name="Liimatainen K."/>
            <person name="Lipzen A."/>
            <person name="Lukacs Z."/>
            <person name="Mihaltcheva S."/>
            <person name="Morgado L.N."/>
            <person name="Niskanen T."/>
            <person name="Noordeloos M.E."/>
            <person name="Ohm R.A."/>
            <person name="Ortiz-Santana B."/>
            <person name="Ovrebo C."/>
            <person name="Racz N."/>
            <person name="Riley R."/>
            <person name="Savchenko A."/>
            <person name="Shiryaev A."/>
            <person name="Soop K."/>
            <person name="Spirin V."/>
            <person name="Szebenyi C."/>
            <person name="Tomsovsky M."/>
            <person name="Tulloss R.E."/>
            <person name="Uehling J."/>
            <person name="Grigoriev I.V."/>
            <person name="Vagvolgyi C."/>
            <person name="Papp T."/>
            <person name="Martin F.M."/>
            <person name="Miettinen O."/>
            <person name="Hibbett D.S."/>
            <person name="Nagy L.G."/>
        </authorList>
    </citation>
    <scope>NUCLEOTIDE SEQUENCE [LARGE SCALE GENOMIC DNA]</scope>
    <source>
        <strain evidence="1 2">FP101781</strain>
    </source>
</reference>
<name>A0A4Y7TU94_COPMI</name>
<gene>
    <name evidence="1" type="ORF">FA13DRAFT_1656781</name>
</gene>
<comment type="caution">
    <text evidence="1">The sequence shown here is derived from an EMBL/GenBank/DDBJ whole genome shotgun (WGS) entry which is preliminary data.</text>
</comment>
<keyword evidence="2" id="KW-1185">Reference proteome</keyword>
<dbReference type="AlphaFoldDB" id="A0A4Y7TU94"/>
<evidence type="ECO:0000313" key="2">
    <source>
        <dbReference type="Proteomes" id="UP000298030"/>
    </source>
</evidence>